<evidence type="ECO:0000259" key="10">
    <source>
        <dbReference type="Pfam" id="PF24934"/>
    </source>
</evidence>
<evidence type="ECO:0000313" key="13">
    <source>
        <dbReference type="Proteomes" id="UP000515135"/>
    </source>
</evidence>
<dbReference type="InterPro" id="IPR057596">
    <property type="entry name" value="RDRP_core"/>
</dbReference>
<dbReference type="EC" id="2.7.7.48" evidence="8"/>
<proteinExistence type="inferred from homology"/>
<sequence length="1409" mass="161365">MWRAGLNFQHRQVKLKTRVSMDTSDPSIQHRVLAHVRKSVRAVDVVGKPQTTYSGETANVDLTLAFEQDPEQFYANLRQAWCTDPPDISGDESYPWLTTNNGMVLSDKGRKAATHDVIYKGFSLGAFRGRSTFTCHYETRDEMSEKQLSFEHDRKELTVYFREASPNVFTLDDEYVHRMNISYNDLEKYILVTERKTETAMYLFLKHRVKISQASVLHLADMNDKTVWTRRTSLRLCPSGVFGNASCLKLVIFNESRWNNITHQILSRLCGRCGFKAHYLFTREERATTTPPAEPRLQGFAAVYAMRVVLSRGFSARDQMTPELCLKLEELEKEKGEDVVADVLYRIVHIMDQNRFVDISKAFDGLLAASDIQLGSQKMSLPATLRFVRRVIVTPTTLFFLQPEIMFENRMLRDYGEEFFLRVSFLDEGFQKLQGGVAPGNPWKDEDIFARVREVLQMGVAVGDRHYRFLAASNSQLRQHGVWFFADDGENTVESIRAGMGDFSGCRCPATYLARMGQCFSTTEPTVTDVGNNAFEISDITGGYDPVNCKPFCFSDGIGKISEDLAREVSNRTGDNQRVPSAYQIRYAGVKGMLAVDPTLQGEIMQYRKSMNKFRSLHDVIEICATSHPGRLFLNRQVVTILSQLGVPHVVFQELQEQRLFELADMFLMETSAAEALSQRAQMKGTPYKRLLKMGVQLTTEPFFHSMLQKIYKSTVGDIRRRARIGIPPEYGRNMLGVLDETDTLEYGQVFIQYTADIANQDDEVRVLEGEVVVTRTPCLHPGDVRKFQAIDVPDLHHMVDVIVFPSKGPRPHPNEMSGGDLDGDEYFVTWYPGLIFSRPNEQPMYFRSPNKREVSVVTISHLIDFIVDYIKNDRLGLIASAHLAFADTEGMGIFSDVCKRLAEKHSDAVDFPKTGVCPNLDKTERPLQYPDFMGKRDKTTRQSERVLGKMFRECQMIENVCTQVERRGNVVRVRPDGDLVVRNYVSYVEQARQSRDRYNDQLRSLMAQYGIETEAEAVSGCIVKLHKHMEDRYERYEIERVAKVRIEDLRKRTRQDFFEEFGGEDAIELNHPNIFGKASAWYTVTYSDPDTKLLSFPWVIGDILGIVKTTSTARIAFSECPVIDNITHQLTNVYSSQDFITATIQTLSRYFVDKRRTHMVVQMYVGCYANVLPFVAFLHQWITEHKLTQVHSSDLVFIMLTDAVEAGYMVDLGEAPNGVTREWLSLTRENVISVRTIVEQCSFENSFSLGELFVNFFKYISSHAFKESTAHLTMGGAHVVLEEASRRNIQREALWTYHLLSQTGDIGEVVDTEAVDAEEDFVAQIPPNVWRNYVKDRLTEVQQSIEQETGAEVQVRQLTGMRGPARGQLYAYGTMDSMRRVQAYMERLIRLYNHRPPYSYRGRRYYNF</sequence>
<feature type="domain" description="DUF7752" evidence="10">
    <location>
        <begin position="1165"/>
        <end position="1269"/>
    </location>
</feature>
<gene>
    <name evidence="14" type="primary">LOC109482478</name>
</gene>
<evidence type="ECO:0000256" key="4">
    <source>
        <dbReference type="ARBA" id="ARBA00022695"/>
    </source>
</evidence>
<keyword evidence="4 8" id="KW-0548">Nucleotidyltransferase</keyword>
<dbReference type="Pfam" id="PF24934">
    <property type="entry name" value="DUF7752"/>
    <property type="match status" value="1"/>
</dbReference>
<evidence type="ECO:0000259" key="9">
    <source>
        <dbReference type="Pfam" id="PF05183"/>
    </source>
</evidence>
<protein>
    <recommendedName>
        <fullName evidence="8">RNA-dependent RNA polymerase</fullName>
        <ecNumber evidence="8">2.7.7.48</ecNumber>
    </recommendedName>
</protein>
<evidence type="ECO:0000259" key="11">
    <source>
        <dbReference type="Pfam" id="PF25359"/>
    </source>
</evidence>
<dbReference type="Pfam" id="PF05183">
    <property type="entry name" value="RdRP"/>
    <property type="match status" value="1"/>
</dbReference>
<organism evidence="13 14">
    <name type="scientific">Branchiostoma belcheri</name>
    <name type="common">Amphioxus</name>
    <dbReference type="NCBI Taxonomy" id="7741"/>
    <lineage>
        <taxon>Eukaryota</taxon>
        <taxon>Metazoa</taxon>
        <taxon>Chordata</taxon>
        <taxon>Cephalochordata</taxon>
        <taxon>Leptocardii</taxon>
        <taxon>Amphioxiformes</taxon>
        <taxon>Branchiostomatidae</taxon>
        <taxon>Branchiostoma</taxon>
    </lineage>
</organism>
<dbReference type="InterPro" id="IPR007855">
    <property type="entry name" value="RDRP"/>
</dbReference>
<name>A0A6P5A371_BRABE</name>
<comment type="similarity">
    <text evidence="1 8">Belongs to the RdRP family.</text>
</comment>
<dbReference type="Proteomes" id="UP000515135">
    <property type="component" value="Unplaced"/>
</dbReference>
<feature type="domain" description="RDRP C-terminal head" evidence="12">
    <location>
        <begin position="977"/>
        <end position="1115"/>
    </location>
</feature>
<dbReference type="GO" id="GO:0031380">
    <property type="term" value="C:nuclear RNA-directed RNA polymerase complex"/>
    <property type="evidence" value="ECO:0007669"/>
    <property type="project" value="TreeGrafter"/>
</dbReference>
<evidence type="ECO:0000256" key="2">
    <source>
        <dbReference type="ARBA" id="ARBA00022484"/>
    </source>
</evidence>
<keyword evidence="3 8" id="KW-0808">Transferase</keyword>
<feature type="domain" description="PH-like" evidence="11">
    <location>
        <begin position="135"/>
        <end position="276"/>
    </location>
</feature>
<dbReference type="Pfam" id="PF26253">
    <property type="entry name" value="RdRP_head"/>
    <property type="match status" value="1"/>
</dbReference>
<comment type="catalytic activity">
    <reaction evidence="7 8">
        <text>RNA(n) + a ribonucleoside 5'-triphosphate = RNA(n+1) + diphosphate</text>
        <dbReference type="Rhea" id="RHEA:21248"/>
        <dbReference type="Rhea" id="RHEA-COMP:14527"/>
        <dbReference type="Rhea" id="RHEA-COMP:17342"/>
        <dbReference type="ChEBI" id="CHEBI:33019"/>
        <dbReference type="ChEBI" id="CHEBI:61557"/>
        <dbReference type="ChEBI" id="CHEBI:140395"/>
        <dbReference type="EC" id="2.7.7.48"/>
    </reaction>
</comment>
<keyword evidence="13" id="KW-1185">Reference proteome</keyword>
<evidence type="ECO:0000256" key="5">
    <source>
        <dbReference type="ARBA" id="ARBA00022884"/>
    </source>
</evidence>
<dbReference type="PANTHER" id="PTHR23079">
    <property type="entry name" value="RNA-DEPENDENT RNA POLYMERASE"/>
    <property type="match status" value="1"/>
</dbReference>
<feature type="domain" description="RDRP core" evidence="9">
    <location>
        <begin position="393"/>
        <end position="955"/>
    </location>
</feature>
<dbReference type="GeneID" id="109482478"/>
<dbReference type="RefSeq" id="XP_019640764.1">
    <property type="nucleotide sequence ID" value="XM_019785205.1"/>
</dbReference>
<dbReference type="GO" id="GO:0030422">
    <property type="term" value="P:siRNA processing"/>
    <property type="evidence" value="ECO:0007669"/>
    <property type="project" value="TreeGrafter"/>
</dbReference>
<dbReference type="KEGG" id="bbel:109482478"/>
<accession>A0A6P5A371</accession>
<dbReference type="InterPro" id="IPR057493">
    <property type="entry name" value="PH_RdRP-assoc"/>
</dbReference>
<evidence type="ECO:0000256" key="7">
    <source>
        <dbReference type="ARBA" id="ARBA00048744"/>
    </source>
</evidence>
<keyword evidence="6" id="KW-0943">RNA-mediated gene silencing</keyword>
<dbReference type="PANTHER" id="PTHR23079:SF55">
    <property type="entry name" value="RNA-DIRECTED RNA POLYMERASE"/>
    <property type="match status" value="1"/>
</dbReference>
<reference evidence="14" key="1">
    <citation type="submission" date="2025-08" db="UniProtKB">
        <authorList>
            <consortium name="RefSeq"/>
        </authorList>
    </citation>
    <scope>IDENTIFICATION</scope>
    <source>
        <tissue evidence="14">Gonad</tissue>
    </source>
</reference>
<evidence type="ECO:0000256" key="8">
    <source>
        <dbReference type="RuleBase" id="RU363098"/>
    </source>
</evidence>
<dbReference type="GO" id="GO:0003723">
    <property type="term" value="F:RNA binding"/>
    <property type="evidence" value="ECO:0007669"/>
    <property type="project" value="UniProtKB-KW"/>
</dbReference>
<evidence type="ECO:0000259" key="12">
    <source>
        <dbReference type="Pfam" id="PF26253"/>
    </source>
</evidence>
<keyword evidence="2 8" id="KW-0696">RNA-directed RNA polymerase</keyword>
<dbReference type="InterPro" id="IPR056654">
    <property type="entry name" value="DUF7752"/>
</dbReference>
<evidence type="ECO:0000256" key="1">
    <source>
        <dbReference type="ARBA" id="ARBA00005762"/>
    </source>
</evidence>
<dbReference type="GO" id="GO:0003968">
    <property type="term" value="F:RNA-directed RNA polymerase activity"/>
    <property type="evidence" value="ECO:0007669"/>
    <property type="project" value="UniProtKB-KW"/>
</dbReference>
<evidence type="ECO:0000256" key="3">
    <source>
        <dbReference type="ARBA" id="ARBA00022679"/>
    </source>
</evidence>
<dbReference type="OrthoDB" id="6513042at2759"/>
<keyword evidence="5 8" id="KW-0694">RNA-binding</keyword>
<evidence type="ECO:0000256" key="6">
    <source>
        <dbReference type="ARBA" id="ARBA00023158"/>
    </source>
</evidence>
<evidence type="ECO:0000313" key="14">
    <source>
        <dbReference type="RefSeq" id="XP_019640764.1"/>
    </source>
</evidence>
<dbReference type="Pfam" id="PF25359">
    <property type="entry name" value="PH_met_RdRP"/>
    <property type="match status" value="1"/>
</dbReference>
<dbReference type="InterPro" id="IPR058752">
    <property type="entry name" value="RDRP_C_head"/>
</dbReference>